<keyword evidence="2" id="KW-1185">Reference proteome</keyword>
<comment type="caution">
    <text evidence="1">The sequence shown here is derived from an EMBL/GenBank/DDBJ whole genome shotgun (WGS) entry which is preliminary data.</text>
</comment>
<protein>
    <submittedName>
        <fullName evidence="1">Uncharacterized protein</fullName>
    </submittedName>
</protein>
<proteinExistence type="predicted"/>
<organism evidence="1 2">
    <name type="scientific">Pelagomonas calceolata</name>
    <dbReference type="NCBI Taxonomy" id="35677"/>
    <lineage>
        <taxon>Eukaryota</taxon>
        <taxon>Sar</taxon>
        <taxon>Stramenopiles</taxon>
        <taxon>Ochrophyta</taxon>
        <taxon>Pelagophyceae</taxon>
        <taxon>Pelagomonadales</taxon>
        <taxon>Pelagomonadaceae</taxon>
        <taxon>Pelagomonas</taxon>
    </lineage>
</organism>
<reference evidence="1" key="1">
    <citation type="submission" date="2021-11" db="EMBL/GenBank/DDBJ databases">
        <authorList>
            <consortium name="Genoscope - CEA"/>
            <person name="William W."/>
        </authorList>
    </citation>
    <scope>NUCLEOTIDE SEQUENCE</scope>
</reference>
<dbReference type="AlphaFoldDB" id="A0A8J2X2V6"/>
<sequence length="503" mass="55184">MPPKERLTAAQHLAKYGANAAFYVNTEEGANIICKPLPYCRLRGDTRHKVLEYLVCVSDKSGERHALRAQPHQYFRADEIDDPVPPKPVRIVAGMYYDVPLSRGVLKRSAAAAVDTLIKHSSAVPLVCKTMNLDYKAVVTRPAAINRATPRAWLEHLYCRPSDGLNDQAVKKELIARQKAGKAANLTRELLQRCAESVEFRHARQSVGGPKSLPVGPPGGASDNVQIFRCPATWSDAQKEGATTLLGYSQMEQDDLSRGLAMTHSRVLTVDEANGKGPCDRAQLTQITKYSLGALFDHLKGRRLTVVVTNVSLVQHHVVSNNFLGTNETPQPLTPDDYEAMAADLRLVLGSVASDHRLPTAWTNKVPKPHNQFEQKIGKLGDADFRAECHDSSRPPLTTYAELLRVMAENNVPLVSLDQDAVPQTDNGVLKPLKDFDAKSLHAPQGHASRHCDAHRVTTQSADASTRFSSAQTESVSNSLLCRHSLGQRHAAGRRPPLRRGGD</sequence>
<evidence type="ECO:0000313" key="1">
    <source>
        <dbReference type="EMBL" id="CAH0378205.1"/>
    </source>
</evidence>
<name>A0A8J2X2V6_9STRA</name>
<evidence type="ECO:0000313" key="2">
    <source>
        <dbReference type="Proteomes" id="UP000789595"/>
    </source>
</evidence>
<gene>
    <name evidence="1" type="ORF">PECAL_5P27250</name>
</gene>
<dbReference type="EMBL" id="CAKKNE010000005">
    <property type="protein sequence ID" value="CAH0378205.1"/>
    <property type="molecule type" value="Genomic_DNA"/>
</dbReference>
<dbReference type="Proteomes" id="UP000789595">
    <property type="component" value="Unassembled WGS sequence"/>
</dbReference>
<accession>A0A8J2X2V6</accession>